<keyword evidence="17" id="KW-0496">Mitochondrion</keyword>
<dbReference type="SUPFAM" id="SSF50249">
    <property type="entry name" value="Nucleic acid-binding proteins"/>
    <property type="match status" value="1"/>
</dbReference>
<evidence type="ECO:0000256" key="15">
    <source>
        <dbReference type="ARBA" id="ARBA00022946"/>
    </source>
</evidence>
<feature type="region of interest" description="Disordered" evidence="25">
    <location>
        <begin position="1991"/>
        <end position="2032"/>
    </location>
</feature>
<feature type="domain" description="S1 motif" evidence="26">
    <location>
        <begin position="1238"/>
        <end position="1309"/>
    </location>
</feature>
<evidence type="ECO:0000256" key="17">
    <source>
        <dbReference type="ARBA" id="ARBA00023128"/>
    </source>
</evidence>
<dbReference type="InterPro" id="IPR043936">
    <property type="entry name" value="HOOK_N"/>
</dbReference>
<dbReference type="STRING" id="623744.A0A553P8X8"/>
<dbReference type="FunFam" id="3.30.1370.10:FF:000044">
    <property type="entry name" value="Polyribonucleotide nucleotidyltransferase 1, mitochondrial"/>
    <property type="match status" value="1"/>
</dbReference>
<evidence type="ECO:0000256" key="20">
    <source>
        <dbReference type="ARBA" id="ARBA00060410"/>
    </source>
</evidence>
<dbReference type="CDD" id="cd11364">
    <property type="entry name" value="RNase_PH_PNPase_2"/>
    <property type="match status" value="1"/>
</dbReference>
<dbReference type="Pfam" id="PF00013">
    <property type="entry name" value="KH_1"/>
    <property type="match status" value="1"/>
</dbReference>
<evidence type="ECO:0000256" key="23">
    <source>
        <dbReference type="PROSITE-ProRule" id="PRU00117"/>
    </source>
</evidence>
<keyword evidence="6" id="KW-0963">Cytoplasm</keyword>
<evidence type="ECO:0000259" key="26">
    <source>
        <dbReference type="PROSITE" id="PS50126"/>
    </source>
</evidence>
<dbReference type="Pfam" id="PF03725">
    <property type="entry name" value="RNase_PH_C"/>
    <property type="match status" value="1"/>
</dbReference>
<dbReference type="Gene3D" id="3.30.230.70">
    <property type="entry name" value="GHMP Kinase, N-terminal domain"/>
    <property type="match status" value="3"/>
</dbReference>
<dbReference type="FunFam" id="1.10.10.400:FF:000001">
    <property type="entry name" value="Polyribonucleotide nucleotidyltransferase 1, mitochondrial"/>
    <property type="match status" value="1"/>
</dbReference>
<dbReference type="PROSITE" id="PS50084">
    <property type="entry name" value="KH_TYPE_1"/>
    <property type="match status" value="1"/>
</dbReference>
<dbReference type="GO" id="GO:0005829">
    <property type="term" value="C:cytosol"/>
    <property type="evidence" value="ECO:0007669"/>
    <property type="project" value="TreeGrafter"/>
</dbReference>
<dbReference type="InterPro" id="IPR027408">
    <property type="entry name" value="PNPase/RNase_PH_dom_sf"/>
</dbReference>
<evidence type="ECO:0000256" key="9">
    <source>
        <dbReference type="ARBA" id="ARBA00022679"/>
    </source>
</evidence>
<keyword evidence="11" id="KW-0540">Nuclease</keyword>
<dbReference type="InterPro" id="IPR036456">
    <property type="entry name" value="PNPase_PH_RNA-bd_sf"/>
</dbReference>
<dbReference type="SUPFAM" id="SSF54791">
    <property type="entry name" value="Eukaryotic type KH-domain (KH-domain type I)"/>
    <property type="match status" value="1"/>
</dbReference>
<dbReference type="GO" id="GO:0000175">
    <property type="term" value="F:3'-5'-RNA exonuclease activity"/>
    <property type="evidence" value="ECO:0007669"/>
    <property type="project" value="TreeGrafter"/>
</dbReference>
<feature type="region of interest" description="Disordered" evidence="25">
    <location>
        <begin position="320"/>
        <end position="350"/>
    </location>
</feature>
<evidence type="ECO:0000256" key="21">
    <source>
        <dbReference type="ARBA" id="ARBA00064869"/>
    </source>
</evidence>
<evidence type="ECO:0000256" key="16">
    <source>
        <dbReference type="ARBA" id="ARBA00022990"/>
    </source>
</evidence>
<evidence type="ECO:0000256" key="1">
    <source>
        <dbReference type="ARBA" id="ARBA00004305"/>
    </source>
</evidence>
<dbReference type="GO" id="GO:0030705">
    <property type="term" value="P:cytoskeleton-dependent intracellular transport"/>
    <property type="evidence" value="ECO:0007669"/>
    <property type="project" value="InterPro"/>
</dbReference>
<dbReference type="InterPro" id="IPR036612">
    <property type="entry name" value="KH_dom_type_1_sf"/>
</dbReference>
<evidence type="ECO:0000256" key="7">
    <source>
        <dbReference type="ARBA" id="ARBA00022553"/>
    </source>
</evidence>
<dbReference type="FunFam" id="3.30.230.70:FF:000008">
    <property type="entry name" value="polyribonucleotide nucleotidyltransferase 1, mitochondrial"/>
    <property type="match status" value="1"/>
</dbReference>
<feature type="region of interest" description="Disordered" evidence="25">
    <location>
        <begin position="2250"/>
        <end position="2272"/>
    </location>
</feature>
<dbReference type="InterPro" id="IPR036872">
    <property type="entry name" value="CH_dom_sf"/>
</dbReference>
<evidence type="ECO:0000256" key="22">
    <source>
        <dbReference type="ARBA" id="ARBA00072100"/>
    </source>
</evidence>
<evidence type="ECO:0000256" key="6">
    <source>
        <dbReference type="ARBA" id="ARBA00022490"/>
    </source>
</evidence>
<dbReference type="GO" id="GO:0000958">
    <property type="term" value="P:mitochondrial mRNA catabolic process"/>
    <property type="evidence" value="ECO:0007669"/>
    <property type="project" value="TreeGrafter"/>
</dbReference>
<dbReference type="CDD" id="cd11363">
    <property type="entry name" value="RNase_PH_PNPase_1"/>
    <property type="match status" value="1"/>
</dbReference>
<evidence type="ECO:0000256" key="25">
    <source>
        <dbReference type="SAM" id="MobiDB-lite"/>
    </source>
</evidence>
<dbReference type="InterPro" id="IPR012340">
    <property type="entry name" value="NA-bd_OB-fold"/>
</dbReference>
<feature type="compositionally biased region" description="Basic residues" evidence="25">
    <location>
        <begin position="464"/>
        <end position="478"/>
    </location>
</feature>
<dbReference type="InterPro" id="IPR036345">
    <property type="entry name" value="ExoRNase_PH_dom2_sf"/>
</dbReference>
<evidence type="ECO:0000256" key="13">
    <source>
        <dbReference type="ARBA" id="ARBA00022839"/>
    </source>
</evidence>
<organism evidence="27 28">
    <name type="scientific">Danionella cerebrum</name>
    <dbReference type="NCBI Taxonomy" id="2873325"/>
    <lineage>
        <taxon>Eukaryota</taxon>
        <taxon>Metazoa</taxon>
        <taxon>Chordata</taxon>
        <taxon>Craniata</taxon>
        <taxon>Vertebrata</taxon>
        <taxon>Euteleostomi</taxon>
        <taxon>Actinopterygii</taxon>
        <taxon>Neopterygii</taxon>
        <taxon>Teleostei</taxon>
        <taxon>Ostariophysi</taxon>
        <taxon>Cypriniformes</taxon>
        <taxon>Danionidae</taxon>
        <taxon>Danioninae</taxon>
        <taxon>Danionella</taxon>
    </lineage>
</organism>
<comment type="subunit">
    <text evidence="21">Homotrimer; in free form. Homooligomer. Component of the mitochondrial degradosome (mtEXO) complex which is a heteropentamer containing 2 copies of SUPV3L1 and 3 copies of PNPT1. As part of the mitochondrial degradosome complex, interacts with GRSF1 in an RNA-dependent manner; the interaction enhances the activity of the complex. Interacts with TCL1A; the interaction has no effect on PNPT1 exonuclease activity.</text>
</comment>
<evidence type="ECO:0000256" key="18">
    <source>
        <dbReference type="ARBA" id="ARBA00023136"/>
    </source>
</evidence>
<dbReference type="Pfam" id="PF01138">
    <property type="entry name" value="RNase_PH"/>
    <property type="match status" value="2"/>
</dbReference>
<dbReference type="GO" id="GO:0006397">
    <property type="term" value="P:mRNA processing"/>
    <property type="evidence" value="ECO:0007669"/>
    <property type="project" value="UniProtKB-KW"/>
</dbReference>
<dbReference type="PANTHER" id="PTHR11252:SF0">
    <property type="entry name" value="POLYRIBONUCLEOTIDE NUCLEOTIDYLTRANSFERASE 1, MITOCHONDRIAL"/>
    <property type="match status" value="1"/>
</dbReference>
<dbReference type="InterPro" id="IPR012162">
    <property type="entry name" value="PNPase"/>
</dbReference>
<keyword evidence="8" id="KW-0507">mRNA processing</keyword>
<dbReference type="FunFam" id="2.40.50.140:FF:000113">
    <property type="entry name" value="polyribonucleotide nucleotidyltransferase 1, mitochondrial"/>
    <property type="match status" value="1"/>
</dbReference>
<dbReference type="CDD" id="cd09033">
    <property type="entry name" value="KH-I_PNPT1"/>
    <property type="match status" value="1"/>
</dbReference>
<dbReference type="GO" id="GO:0000965">
    <property type="term" value="P:mitochondrial RNA 3'-end processing"/>
    <property type="evidence" value="ECO:0007669"/>
    <property type="project" value="TreeGrafter"/>
</dbReference>
<evidence type="ECO:0000256" key="19">
    <source>
        <dbReference type="ARBA" id="ARBA00031451"/>
    </source>
</evidence>
<dbReference type="OrthoDB" id="437922at2759"/>
<dbReference type="PROSITE" id="PS50126">
    <property type="entry name" value="S1"/>
    <property type="match status" value="1"/>
</dbReference>
<keyword evidence="7" id="KW-0597">Phosphoprotein</keyword>
<dbReference type="Proteomes" id="UP000316079">
    <property type="component" value="Unassembled WGS sequence"/>
</dbReference>
<dbReference type="InterPro" id="IPR004088">
    <property type="entry name" value="KH_dom_type_1"/>
</dbReference>
<dbReference type="SUPFAM" id="SSF54211">
    <property type="entry name" value="Ribosomal protein S5 domain 2-like"/>
    <property type="match status" value="2"/>
</dbReference>
<comment type="subcellular location">
    <subcellularLocation>
        <location evidence="2">Cytoplasm</location>
    </subcellularLocation>
    <subcellularLocation>
        <location evidence="20">Mitochondrion intermembrane space</location>
        <topology evidence="20">Peripheral membrane protein</topology>
    </subcellularLocation>
    <subcellularLocation>
        <location evidence="1">Mitochondrion matrix</location>
    </subcellularLocation>
</comment>
<evidence type="ECO:0000256" key="5">
    <source>
        <dbReference type="ARBA" id="ARBA00022448"/>
    </source>
</evidence>
<dbReference type="GO" id="GO:0004654">
    <property type="term" value="F:polyribonucleotide nucleotidyltransferase activity"/>
    <property type="evidence" value="ECO:0007669"/>
    <property type="project" value="UniProtKB-EC"/>
</dbReference>
<dbReference type="Pfam" id="PF19047">
    <property type="entry name" value="HOOK_N"/>
    <property type="match status" value="1"/>
</dbReference>
<evidence type="ECO:0000256" key="24">
    <source>
        <dbReference type="SAM" id="Coils"/>
    </source>
</evidence>
<keyword evidence="10" id="KW-0548">Nucleotidyltransferase</keyword>
<dbReference type="GO" id="GO:0005759">
    <property type="term" value="C:mitochondrial matrix"/>
    <property type="evidence" value="ECO:0007669"/>
    <property type="project" value="UniProtKB-SubCell"/>
</dbReference>
<dbReference type="Gene3D" id="1.10.418.10">
    <property type="entry name" value="Calponin-like domain"/>
    <property type="match status" value="1"/>
</dbReference>
<evidence type="ECO:0000256" key="4">
    <source>
        <dbReference type="ARBA" id="ARBA00012416"/>
    </source>
</evidence>
<dbReference type="InterPro" id="IPR015847">
    <property type="entry name" value="ExoRNase_PH_dom2"/>
</dbReference>
<comment type="similarity">
    <text evidence="3">Belongs to the polyribonucleotide nucleotidyltransferase family.</text>
</comment>
<evidence type="ECO:0000256" key="8">
    <source>
        <dbReference type="ARBA" id="ARBA00022664"/>
    </source>
</evidence>
<evidence type="ECO:0000313" key="28">
    <source>
        <dbReference type="Proteomes" id="UP000316079"/>
    </source>
</evidence>
<keyword evidence="5" id="KW-0813">Transport</keyword>
<reference evidence="27 28" key="1">
    <citation type="journal article" date="2019" name="Sci. Data">
        <title>Hybrid genome assembly and annotation of Danionella translucida.</title>
        <authorList>
            <person name="Kadobianskyi M."/>
            <person name="Schulze L."/>
            <person name="Schuelke M."/>
            <person name="Judkewitz B."/>
        </authorList>
    </citation>
    <scope>NUCLEOTIDE SEQUENCE [LARGE SCALE GENOMIC DNA]</scope>
    <source>
        <strain evidence="27 28">Bolton</strain>
    </source>
</reference>
<keyword evidence="15" id="KW-0809">Transit peptide</keyword>
<keyword evidence="18" id="KW-0472">Membrane</keyword>
<evidence type="ECO:0000256" key="10">
    <source>
        <dbReference type="ARBA" id="ARBA00022695"/>
    </source>
</evidence>
<dbReference type="InterPro" id="IPR003029">
    <property type="entry name" value="S1_domain"/>
</dbReference>
<dbReference type="GO" id="GO:0005758">
    <property type="term" value="C:mitochondrial intermembrane space"/>
    <property type="evidence" value="ECO:0007669"/>
    <property type="project" value="UniProtKB-SubCell"/>
</dbReference>
<dbReference type="Gene3D" id="3.30.1370.10">
    <property type="entry name" value="K Homology domain, type 1"/>
    <property type="match status" value="1"/>
</dbReference>
<evidence type="ECO:0000256" key="2">
    <source>
        <dbReference type="ARBA" id="ARBA00004496"/>
    </source>
</evidence>
<feature type="compositionally biased region" description="Basic and acidic residues" evidence="25">
    <location>
        <begin position="1999"/>
        <end position="2026"/>
    </location>
</feature>
<sequence>MTQLPLTHGSDRGRDGCRSSLGLIWIHLLDPTPPIHLQHTQVEEPSESLIGCWKWMPYLQCPAVAETPPDHTPPSTACRNTEDVQDTHLQVMYTPTQRCDVTHRFVKKDSEAKGLPLSSADELLRLIFGRRVKPLEPHGAVLVPLTETVPSHMEKDHQWRMHLCVVLVTDILCIWPEPVDPGLRPVQALFLRLHHSGLILLSAVGSLSLYLLGFTVDGINPSVTSKTAAALQKERASQTQRIKHDLQWRETSEAAHLRTSCRISNSFCSSSEITSTPSRLQLEFHVLLQHQRAKHGKVVCGKHRLENLFKAQRCVVSSVPMSDGEGVSSAGANTPPERQTDKNPEHINTGTRVKKYCEKIQSGVDINAEIEDVPHYFIELKKLLLEVKSSSLREFMDLVHQQIVLGMYHHQQQQRYRSKDSWSRGNVRHGDEPVRAAHEAHQALQNPLAVLRHLSRLYPITPHRSGRTGKQRRKHPLRRTVTESSRPARAKTRSAPESAPIETVAGTLILQTPETFISKRPLALSWRRRVFSIHVCCDEPRRREMSCTAMMKMLMRRSRCYCRLQAARGFQERRATVALGDRVLEISTGKLARFSDGCAVVKLGETSVMVTAVSKTKPCSAQFMPLVVDYRQKAAAAGRIPTNHLRRELGSSDTEILTSRLIDRSIRPLFPAGYYYDTQVMCNILAADGVHDPDILAINGASAALSLSDIPWNGPIGAVRVALIKGIFVINPTRSEMASSSLNLVIAGAPSSQVVMMEAAADNVLQQDFKHAVKLGLKHTQQIIQTTQQMSKELNISKREAKLFTVTSDTLEYTRQLVSDRIYAVFTDVTHDKISRDEAISQIRLEAEVKIREMFPQKEVFEVNEAFSSVCREVFRNLVLQDSKRCDGRDLTSLRHIVCEADLFKPLHGSALFQRGQTQVLSSVTFDSLESSMKQDVITTALSGVKDKNFMLHYEFPPFATNEIGRVGGAKRRELGHGALAEKALRPVVPSNFPFTIRVTSEVLESNGLFLSLTQTHPLQSKLLMFSLCVCVCVRVCAGSSSMASVCGGSMALMDAGVPISSPVAGVAIGLISEPSPENPSEIVNYQLLTDILGIEDYNGDMDFKIAGTSKGITALQADVKIPGIPLKIVMEAIQRGTVAKREILGIMNKCIAKPRSSVKKNGPVTEKISVPVSRRAVFIGPAGLNLRRLQAQTGVTITQENEETFTVFAPTPAAMSEAQEIIKDICKDDQEQQLEFGAIYSATIVEIRDNGVLVKLYTNMTPVLLHNSQLDHRRIMHPSALGLEVGQQIQVKYFGRDPVDGRMRLSRKILHSPVDGIMKNIKEEESISVISNSPEPPPLPVKMEPEDFTPLLEEFLLSPLVCWFLTLVDGVFLSDVMMEISGKWSVERVQRRAVNDSSPECLRIQNLCRLTHKIRTFYQEMLQQLVVMSLPDVLVLGQSPLTGIPSSQVLIRRSIYMEMKHLYKSLRMSPEVSGSGSHKQEVLSTKCPVATSFCHFLSMMMVLVSFTEQGLEETRKLLLLLLGCAVQCERKEEYIEKIQMLDFDTQAAIAAHIQEVTQDQEKVCDLQTVEESDKHVLSLNLKRLVNERDQHAEMVVSLSLDCALSLLDFSSVRRTESVQHLSVELADAKAKARRLRQELEEKTEQLLDSRQEVESLVQEVKRLQQENQQLACDARSLRAYRDELDALREKAMRVDKLESEVSRCKEKLHDIDFYRTRLEELKEDNQVLLESRGLLEDQLISLRARSDKHHELEKQNLQLKNKIHDMETERDAERRRMEELLEENLALEISQKQSMDESLHLNWELEQLSRGASESNQASQKSLGQEVCEQNSSQLLKLEKENQRLRRTEQELREQLCSLQQEIQHLNSLFHQLGPGGQGDIESRVREVELENQALQESIAVTGREMELKREMAERLERESLHLTQERDSLLRRSTELESLHHSLERENSELTEENLELRRNLEDLRPAGVRVLQLEQENSELTEELRRSLELQRTTSRKSDRLERSLHSLEQERQRLERGLDTSRSRLQQNQTQLQETEAEIQSLQGTVEKLQTQINSLEPLAEQSRELERASKQLERENQRLRQQGETREARMEKEQIHIGTLERENRSLVRELEVLREAGEKLVELEREHREMQKQTSIDRRTLAALREELVEEKLKSQQISNELEKLSQELEKIGLDRELLEQQESSEDRFRLLESKLEATLRSSVEIKMQKISALEARLQESSNLNQQLRQELKTVKNNCEALRQRQEEEQRSSAPDRDCTQSKWEKESQETTKELLKLKDRLIEVERHVRTAAAPHTACDAREAPCMCNSCLFPECHAPS</sequence>
<dbReference type="EMBL" id="SRMA01026728">
    <property type="protein sequence ID" value="TRY74145.1"/>
    <property type="molecule type" value="Genomic_DNA"/>
</dbReference>
<comment type="caution">
    <text evidence="27">The sequence shown here is derived from an EMBL/GenBank/DDBJ whole genome shotgun (WGS) entry which is preliminary data.</text>
</comment>
<gene>
    <name evidence="27" type="ORF">DNTS_026686</name>
</gene>
<feature type="region of interest" description="Disordered" evidence="25">
    <location>
        <begin position="461"/>
        <end position="498"/>
    </location>
</feature>
<evidence type="ECO:0000256" key="3">
    <source>
        <dbReference type="ARBA" id="ARBA00007404"/>
    </source>
</evidence>
<dbReference type="SUPFAM" id="SSF55666">
    <property type="entry name" value="Ribonuclease PH domain 2-like"/>
    <property type="match status" value="2"/>
</dbReference>
<dbReference type="PANTHER" id="PTHR11252">
    <property type="entry name" value="POLYRIBONUCLEOTIDE NUCLEOTIDYLTRANSFERASE"/>
    <property type="match status" value="1"/>
</dbReference>
<keyword evidence="24" id="KW-0175">Coiled coil</keyword>
<dbReference type="SUPFAM" id="SSF46915">
    <property type="entry name" value="Polynucleotide phosphorylase/guanosine pentaphosphate synthase (PNPase/GPSI), domain 3"/>
    <property type="match status" value="1"/>
</dbReference>
<name>A0A553P8X8_9TELE</name>
<dbReference type="SUPFAM" id="SSF116907">
    <property type="entry name" value="Hook domain"/>
    <property type="match status" value="2"/>
</dbReference>
<dbReference type="Gene3D" id="2.40.50.140">
    <property type="entry name" value="Nucleic acid-binding proteins"/>
    <property type="match status" value="1"/>
</dbReference>
<keyword evidence="12" id="KW-0378">Hydrolase</keyword>
<dbReference type="SMART" id="SM00322">
    <property type="entry name" value="KH"/>
    <property type="match status" value="1"/>
</dbReference>
<keyword evidence="28" id="KW-1185">Reference proteome</keyword>
<evidence type="ECO:0000256" key="14">
    <source>
        <dbReference type="ARBA" id="ARBA00022884"/>
    </source>
</evidence>
<feature type="coiled-coil region" evidence="24">
    <location>
        <begin position="1619"/>
        <end position="1791"/>
    </location>
</feature>
<keyword evidence="14 23" id="KW-0694">RNA-binding</keyword>
<keyword evidence="9" id="KW-0808">Transferase</keyword>
<proteinExistence type="inferred from homology"/>
<dbReference type="InterPro" id="IPR020568">
    <property type="entry name" value="Ribosomal_Su5_D2-typ_SF"/>
</dbReference>
<evidence type="ECO:0000256" key="11">
    <source>
        <dbReference type="ARBA" id="ARBA00022722"/>
    </source>
</evidence>
<dbReference type="GO" id="GO:0003723">
    <property type="term" value="F:RNA binding"/>
    <property type="evidence" value="ECO:0007669"/>
    <property type="project" value="UniProtKB-UniRule"/>
</dbReference>
<evidence type="ECO:0000313" key="27">
    <source>
        <dbReference type="EMBL" id="TRY74145.1"/>
    </source>
</evidence>
<dbReference type="Gene3D" id="1.10.10.400">
    <property type="entry name" value="Polyribonucleotide nucleotidyltransferase, RNA-binding domain"/>
    <property type="match status" value="1"/>
</dbReference>
<evidence type="ECO:0000256" key="12">
    <source>
        <dbReference type="ARBA" id="ARBA00022801"/>
    </source>
</evidence>
<feature type="coiled-coil region" evidence="24">
    <location>
        <begin position="1829"/>
        <end position="1859"/>
    </location>
</feature>
<accession>A0A553P8X8</accession>
<protein>
    <recommendedName>
        <fullName evidence="22">Polyribonucleotide nucleotidyltransferase 1, mitochondrial</fullName>
        <ecNumber evidence="4">2.7.7.8</ecNumber>
    </recommendedName>
    <alternativeName>
        <fullName evidence="19">Polynucleotide phosphorylase 1</fullName>
    </alternativeName>
</protein>
<dbReference type="EC" id="2.7.7.8" evidence="4"/>
<dbReference type="InterPro" id="IPR001247">
    <property type="entry name" value="ExoRNase_PH_dom1"/>
</dbReference>
<keyword evidence="13" id="KW-0269">Exonuclease</keyword>
<dbReference type="InterPro" id="IPR004087">
    <property type="entry name" value="KH_dom"/>
</dbReference>
<keyword evidence="16" id="KW-0007">Acetylation</keyword>